<dbReference type="EMBL" id="JABCRI010000002">
    <property type="protein sequence ID" value="KAF8410279.1"/>
    <property type="molecule type" value="Genomic_DNA"/>
</dbReference>
<evidence type="ECO:0000313" key="3">
    <source>
        <dbReference type="Proteomes" id="UP000655225"/>
    </source>
</evidence>
<sequence length="478" mass="53990">MASLESRWICETTQEDGNERSEKYLEQNKNRTKKKSYLRGIGCFRSETASPSADKPERYRSLEMESDSIVESGVPTHLVVLVNGIMGSTIADLSTQKVGFYIGTLCLKRTWFRDANWMRIIMSVLNLRDNRMKNFFLSSLFTFSVACNHPCSECNSSMLTFDGIDLMGERLAEEVISVIKRSPEVQKISFVGHSLGGLIARYAIGRLYGQDFRGEHSQGNGNFEIDGSGNSCMEEKSKGKITGLEPMNFITSATPHLGSKGHKQVPMLGGFNIVEKVVSCSSWILGRTGKHLFLTDNDNGNPPLLLQMANDSGDLQFISALQSFRHYVRTVRPELQVSRQYLALLESVRGSDYPSILTCIFLLILYPLASKEDLTLLKDLVGWRTSSIRRENELPKHQHLLKNNKYLHIVNVEAPKTASPQREVLLEAKFNGCMTIDMEEAMIKGLTKVNWERVDVNFSRSKQRYFAHSTIQASFYFS</sequence>
<dbReference type="InterPro" id="IPR044294">
    <property type="entry name" value="Lipase-like"/>
</dbReference>
<dbReference type="OrthoDB" id="273452at2759"/>
<dbReference type="PANTHER" id="PTHR12482:SF41">
    <property type="entry name" value="ALPHA_BETA-HYDROLASES SUPERFAMILY PROTEIN"/>
    <property type="match status" value="1"/>
</dbReference>
<dbReference type="InterPro" id="IPR029058">
    <property type="entry name" value="AB_hydrolase_fold"/>
</dbReference>
<dbReference type="PANTHER" id="PTHR12482">
    <property type="entry name" value="LIPASE ROG1-RELATED-RELATED"/>
    <property type="match status" value="1"/>
</dbReference>
<dbReference type="Pfam" id="PF05057">
    <property type="entry name" value="DUF676"/>
    <property type="match status" value="1"/>
</dbReference>
<evidence type="ECO:0000313" key="2">
    <source>
        <dbReference type="EMBL" id="KAF8410279.1"/>
    </source>
</evidence>
<feature type="domain" description="DUF676" evidence="1">
    <location>
        <begin position="75"/>
        <end position="328"/>
    </location>
</feature>
<reference evidence="2 3" key="1">
    <citation type="submission" date="2020-04" db="EMBL/GenBank/DDBJ databases">
        <title>Plant Genome Project.</title>
        <authorList>
            <person name="Zhang R.-G."/>
        </authorList>
    </citation>
    <scope>NUCLEOTIDE SEQUENCE [LARGE SCALE GENOMIC DNA]</scope>
    <source>
        <strain evidence="2">YNK0</strain>
        <tissue evidence="2">Leaf</tissue>
    </source>
</reference>
<keyword evidence="3" id="KW-1185">Reference proteome</keyword>
<dbReference type="InterPro" id="IPR007751">
    <property type="entry name" value="DUF676_lipase-like"/>
</dbReference>
<protein>
    <recommendedName>
        <fullName evidence="1">DUF676 domain-containing protein</fullName>
    </recommendedName>
</protein>
<dbReference type="SUPFAM" id="SSF53474">
    <property type="entry name" value="alpha/beta-Hydrolases"/>
    <property type="match status" value="1"/>
</dbReference>
<organism evidence="2 3">
    <name type="scientific">Tetracentron sinense</name>
    <name type="common">Spur-leaf</name>
    <dbReference type="NCBI Taxonomy" id="13715"/>
    <lineage>
        <taxon>Eukaryota</taxon>
        <taxon>Viridiplantae</taxon>
        <taxon>Streptophyta</taxon>
        <taxon>Embryophyta</taxon>
        <taxon>Tracheophyta</taxon>
        <taxon>Spermatophyta</taxon>
        <taxon>Magnoliopsida</taxon>
        <taxon>Trochodendrales</taxon>
        <taxon>Trochodendraceae</taxon>
        <taxon>Tetracentron</taxon>
    </lineage>
</organism>
<name>A0A834ZM59_TETSI</name>
<dbReference type="Gene3D" id="3.40.50.1820">
    <property type="entry name" value="alpha/beta hydrolase"/>
    <property type="match status" value="1"/>
</dbReference>
<evidence type="ECO:0000259" key="1">
    <source>
        <dbReference type="Pfam" id="PF05057"/>
    </source>
</evidence>
<dbReference type="Proteomes" id="UP000655225">
    <property type="component" value="Unassembled WGS sequence"/>
</dbReference>
<accession>A0A834ZM59</accession>
<gene>
    <name evidence="2" type="ORF">HHK36_002804</name>
</gene>
<comment type="caution">
    <text evidence="2">The sequence shown here is derived from an EMBL/GenBank/DDBJ whole genome shotgun (WGS) entry which is preliminary data.</text>
</comment>
<dbReference type="AlphaFoldDB" id="A0A834ZM59"/>
<proteinExistence type="predicted"/>